<reference evidence="1 2" key="1">
    <citation type="submission" date="2019-12" db="EMBL/GenBank/DDBJ databases">
        <authorList>
            <person name="Zhang Y.-J."/>
        </authorList>
    </citation>
    <scope>NUCLEOTIDE SEQUENCE [LARGE SCALE GENOMIC DNA]</scope>
    <source>
        <strain evidence="1 2">CY05</strain>
    </source>
</reference>
<dbReference type="Proteomes" id="UP000478892">
    <property type="component" value="Unassembled WGS sequence"/>
</dbReference>
<name>A0A6L6WRN4_9RHOB</name>
<sequence length="173" mass="19406">MSGIDIFELRRLVASFPSEPGRTIALEQRIQIGAGFHDKWYGSQREHWLGWLSLKVRENELDGKAFQPSKIWSGLKCSPMMFWLAEVAGVDSKILGQLEAASVAAAKIRPKDGNPHGVEFRRILPWSEVNALLTNCAPQRTTAEADQIGNDAIRKLIAHLPTYQKYLPHMKGD</sequence>
<gene>
    <name evidence="1" type="ORF">GO984_22565</name>
</gene>
<protein>
    <submittedName>
        <fullName evidence="1">Uncharacterized protein</fullName>
    </submittedName>
</protein>
<proteinExistence type="predicted"/>
<dbReference type="EMBL" id="WQLV01000026">
    <property type="protein sequence ID" value="MVO18597.1"/>
    <property type="molecule type" value="Genomic_DNA"/>
</dbReference>
<dbReference type="AlphaFoldDB" id="A0A6L6WRN4"/>
<evidence type="ECO:0000313" key="2">
    <source>
        <dbReference type="Proteomes" id="UP000478892"/>
    </source>
</evidence>
<evidence type="ECO:0000313" key="1">
    <source>
        <dbReference type="EMBL" id="MVO18597.1"/>
    </source>
</evidence>
<comment type="caution">
    <text evidence="1">The sequence shown here is derived from an EMBL/GenBank/DDBJ whole genome shotgun (WGS) entry which is preliminary data.</text>
</comment>
<accession>A0A6L6WRN4</accession>
<organism evidence="1 2">
    <name type="scientific">Parasedimentitalea huanghaiensis</name>
    <dbReference type="NCBI Taxonomy" id="2682100"/>
    <lineage>
        <taxon>Bacteria</taxon>
        <taxon>Pseudomonadati</taxon>
        <taxon>Pseudomonadota</taxon>
        <taxon>Alphaproteobacteria</taxon>
        <taxon>Rhodobacterales</taxon>
        <taxon>Paracoccaceae</taxon>
        <taxon>Parasedimentitalea</taxon>
    </lineage>
</organism>
<dbReference type="RefSeq" id="WP_157024796.1">
    <property type="nucleotide sequence ID" value="NZ_WQLV01000026.1"/>
</dbReference>
<keyword evidence="2" id="KW-1185">Reference proteome</keyword>